<evidence type="ECO:0000256" key="3">
    <source>
        <dbReference type="ARBA" id="ARBA00022475"/>
    </source>
</evidence>
<keyword evidence="14" id="KW-1133">Transmembrane helix</keyword>
<evidence type="ECO:0000256" key="5">
    <source>
        <dbReference type="ARBA" id="ARBA00023108"/>
    </source>
</evidence>
<dbReference type="InterPro" id="IPR031424">
    <property type="entry name" value="QVR-like"/>
</dbReference>
<evidence type="ECO:0000256" key="9">
    <source>
        <dbReference type="ARBA" id="ARBA00044499"/>
    </source>
</evidence>
<comment type="function">
    <text evidence="12">Bifunctional regulator of neuronal activity in the mushroom body, and possibly other regions of the brain, that acts as a signaling molecule required for homeostatic regulation of sleep under normal conditions and after sleep deprivation. Reduces neuronal excitability by enhancing Sh/shaker K(+) channel activity; possibly by stabilizing Sh/shaker to increase protein levels, accelerating its activation kinetics, slowing C-type inactivation and enhancing recovery from inactivation. Specifically affects the A-type K(+) current. Antagonizes nicotinic acetylcholine receptors (nAChRs) to reduce synaptic transmission, possibly by preventing their localization to the cell surface. Required for regulation of neuromuscular excitability and plasticity at neuromuscular junctions.</text>
</comment>
<dbReference type="InterPro" id="IPR050975">
    <property type="entry name" value="Sleep_regulator"/>
</dbReference>
<proteinExistence type="inferred from homology"/>
<keyword evidence="7" id="KW-0325">Glycoprotein</keyword>
<comment type="similarity">
    <text evidence="2">Belongs to the quiver family.</text>
</comment>
<dbReference type="GO" id="GO:0030431">
    <property type="term" value="P:sleep"/>
    <property type="evidence" value="ECO:0007669"/>
    <property type="project" value="InterPro"/>
</dbReference>
<dbReference type="GO" id="GO:0032222">
    <property type="term" value="P:regulation of synaptic transmission, cholinergic"/>
    <property type="evidence" value="ECO:0007669"/>
    <property type="project" value="InterPro"/>
</dbReference>
<evidence type="ECO:0000256" key="13">
    <source>
        <dbReference type="ARBA" id="ARBA00046769"/>
    </source>
</evidence>
<keyword evidence="14" id="KW-0812">Transmembrane</keyword>
<dbReference type="Proteomes" id="UP000035681">
    <property type="component" value="Unplaced"/>
</dbReference>
<dbReference type="GO" id="GO:0005886">
    <property type="term" value="C:plasma membrane"/>
    <property type="evidence" value="ECO:0007669"/>
    <property type="project" value="UniProtKB-SubCell"/>
</dbReference>
<feature type="transmembrane region" description="Helical" evidence="14">
    <location>
        <begin position="6"/>
        <end position="28"/>
    </location>
</feature>
<dbReference type="GO" id="GO:0048511">
    <property type="term" value="P:rhythmic process"/>
    <property type="evidence" value="ECO:0007669"/>
    <property type="project" value="UniProtKB-KW"/>
</dbReference>
<evidence type="ECO:0000256" key="14">
    <source>
        <dbReference type="SAM" id="Phobius"/>
    </source>
</evidence>
<dbReference type="WBParaSite" id="TCONS_00013573.p1">
    <property type="protein sequence ID" value="TCONS_00013573.p1"/>
    <property type="gene ID" value="XLOC_008345"/>
</dbReference>
<evidence type="ECO:0000256" key="8">
    <source>
        <dbReference type="ARBA" id="ARBA00031037"/>
    </source>
</evidence>
<evidence type="ECO:0000313" key="15">
    <source>
        <dbReference type="Proteomes" id="UP000035681"/>
    </source>
</evidence>
<evidence type="ECO:0000256" key="6">
    <source>
        <dbReference type="ARBA" id="ARBA00023157"/>
    </source>
</evidence>
<dbReference type="AlphaFoldDB" id="A0A0K0DYZ6"/>
<evidence type="ECO:0000256" key="4">
    <source>
        <dbReference type="ARBA" id="ARBA00022729"/>
    </source>
</evidence>
<keyword evidence="3" id="KW-1003">Cell membrane</keyword>
<feature type="transmembrane region" description="Helical" evidence="14">
    <location>
        <begin position="161"/>
        <end position="178"/>
    </location>
</feature>
<dbReference type="Pfam" id="PF17064">
    <property type="entry name" value="QVR"/>
    <property type="match status" value="1"/>
</dbReference>
<dbReference type="WBParaSite" id="SSTP_0000246200.1">
    <property type="protein sequence ID" value="SSTP_0000246200.1"/>
    <property type="gene ID" value="SSTP_0000246200"/>
</dbReference>
<evidence type="ECO:0000256" key="11">
    <source>
        <dbReference type="ARBA" id="ARBA00044561"/>
    </source>
</evidence>
<keyword evidence="14" id="KW-0472">Membrane</keyword>
<organism evidence="16">
    <name type="scientific">Strongyloides stercoralis</name>
    <name type="common">Threadworm</name>
    <dbReference type="NCBI Taxonomy" id="6248"/>
    <lineage>
        <taxon>Eukaryota</taxon>
        <taxon>Metazoa</taxon>
        <taxon>Ecdysozoa</taxon>
        <taxon>Nematoda</taxon>
        <taxon>Chromadorea</taxon>
        <taxon>Rhabditida</taxon>
        <taxon>Tylenchina</taxon>
        <taxon>Panagrolaimomorpha</taxon>
        <taxon>Strongyloidoidea</taxon>
        <taxon>Strongyloididae</taxon>
        <taxon>Strongyloides</taxon>
    </lineage>
</organism>
<dbReference type="PANTHER" id="PTHR33562">
    <property type="entry name" value="ATILLA, ISOFORM B-RELATED-RELATED"/>
    <property type="match status" value="1"/>
</dbReference>
<reference evidence="16" key="1">
    <citation type="submission" date="2015-08" db="UniProtKB">
        <authorList>
            <consortium name="WormBaseParasite"/>
        </authorList>
    </citation>
    <scope>IDENTIFICATION</scope>
</reference>
<evidence type="ECO:0000256" key="2">
    <source>
        <dbReference type="ARBA" id="ARBA00010522"/>
    </source>
</evidence>
<sequence>MLFILNLFLIFFKCKIIYFKCFILIIFINKTVGDNLYFHNIRCYSCTSLDGEKLLNDIKDFNWHKWMENIRYAPFTDGCSDTFTPDVALRSGAKSQECENGICMKMELTQVNGTSNVWRGCIPKSKDQIRPDCTKISSNQGSMEICTCNSHLCNSNKKIKYNYILIIIFIIICFYINFNI</sequence>
<comment type="subunit">
    <text evidence="13">Interacts (via loop 2 of the three-fingered Ly-6 domain) with Sh/shaker; this interaction may stabilize both components of the complex and may be required for targeting or retention of Sh/shaker to neural cell projections. Interacts (via loop 2 of the three-fingered Ly-6 domain) with nAChRalpha3 and potentially other nicotinic acetylcholine receptors; this interaction is required for antagonism of nicotinic acetylcholine receptors.</text>
</comment>
<evidence type="ECO:0000256" key="7">
    <source>
        <dbReference type="ARBA" id="ARBA00023180"/>
    </source>
</evidence>
<dbReference type="GO" id="GO:0045121">
    <property type="term" value="C:membrane raft"/>
    <property type="evidence" value="ECO:0007669"/>
    <property type="project" value="UniProtKB-SubCell"/>
</dbReference>
<keyword evidence="6" id="KW-1015">Disulfide bond</keyword>
<evidence type="ECO:0000256" key="1">
    <source>
        <dbReference type="ARBA" id="ARBA00004471"/>
    </source>
</evidence>
<keyword evidence="4" id="KW-0732">Signal</keyword>
<keyword evidence="5" id="KW-0090">Biological rhythms</keyword>
<comment type="subcellular location">
    <subcellularLocation>
        <location evidence="1">Cell membrane</location>
        <topology evidence="1">Lipid-anchor</topology>
        <topology evidence="1">GPI-anchor</topology>
        <orientation evidence="1">Extracellular side</orientation>
    </subcellularLocation>
    <subcellularLocation>
        <location evidence="9">Membrane raft</location>
        <topology evidence="9">Lipid-anchor</topology>
        <topology evidence="9">GPI-anchor</topology>
        <orientation evidence="9">Extracellular side</orientation>
    </subcellularLocation>
</comment>
<accession>A0A0K0DYZ6</accession>
<name>A0A0K0DYZ6_STRER</name>
<evidence type="ECO:0000256" key="12">
    <source>
        <dbReference type="ARBA" id="ARBA00045788"/>
    </source>
</evidence>
<protein>
    <recommendedName>
        <fullName evidence="10">UPAR/Ly6 domain-containing protein qvr</fullName>
    </recommendedName>
    <alternativeName>
        <fullName evidence="11">Protein quiver</fullName>
    </alternativeName>
    <alternativeName>
        <fullName evidence="8">Protein sleepless</fullName>
    </alternativeName>
</protein>
<evidence type="ECO:0000256" key="10">
    <source>
        <dbReference type="ARBA" id="ARBA00044524"/>
    </source>
</evidence>
<keyword evidence="15" id="KW-1185">Reference proteome</keyword>
<dbReference type="PANTHER" id="PTHR33562:SF31">
    <property type="entry name" value="PROTEIN QUIVER"/>
    <property type="match status" value="1"/>
</dbReference>
<evidence type="ECO:0000313" key="16">
    <source>
        <dbReference type="WBParaSite" id="SSTP_0000246200.1"/>
    </source>
</evidence>